<protein>
    <submittedName>
        <fullName evidence="1">Uncharacterized protein</fullName>
    </submittedName>
</protein>
<sequence>MFGKRKKTFMLKAWVVFVSFAFATAGFAARIIPTGKVSIIKDGKVIGEFSQEAPFPEGSLLRCEEKCAVKLDDVYMVAEPDTVFSVT</sequence>
<organism evidence="1">
    <name type="scientific">marine sediment metagenome</name>
    <dbReference type="NCBI Taxonomy" id="412755"/>
    <lineage>
        <taxon>unclassified sequences</taxon>
        <taxon>metagenomes</taxon>
        <taxon>ecological metagenomes</taxon>
    </lineage>
</organism>
<evidence type="ECO:0000313" key="1">
    <source>
        <dbReference type="EMBL" id="GAG49846.1"/>
    </source>
</evidence>
<name>X0ZNR6_9ZZZZ</name>
<reference evidence="1" key="1">
    <citation type="journal article" date="2014" name="Front. Microbiol.">
        <title>High frequency of phylogenetically diverse reductive dehalogenase-homologous genes in deep subseafloor sedimentary metagenomes.</title>
        <authorList>
            <person name="Kawai M."/>
            <person name="Futagami T."/>
            <person name="Toyoda A."/>
            <person name="Takaki Y."/>
            <person name="Nishi S."/>
            <person name="Hori S."/>
            <person name="Arai W."/>
            <person name="Tsubouchi T."/>
            <person name="Morono Y."/>
            <person name="Uchiyama I."/>
            <person name="Ito T."/>
            <person name="Fujiyama A."/>
            <person name="Inagaki F."/>
            <person name="Takami H."/>
        </authorList>
    </citation>
    <scope>NUCLEOTIDE SEQUENCE</scope>
    <source>
        <strain evidence="1">Expedition CK06-06</strain>
    </source>
</reference>
<dbReference type="EMBL" id="BARS01054561">
    <property type="protein sequence ID" value="GAG49846.1"/>
    <property type="molecule type" value="Genomic_DNA"/>
</dbReference>
<comment type="caution">
    <text evidence="1">The sequence shown here is derived from an EMBL/GenBank/DDBJ whole genome shotgun (WGS) entry which is preliminary data.</text>
</comment>
<proteinExistence type="predicted"/>
<gene>
    <name evidence="1" type="ORF">S01H1_80753</name>
</gene>
<accession>X0ZNR6</accession>
<feature type="non-terminal residue" evidence="1">
    <location>
        <position position="87"/>
    </location>
</feature>
<dbReference type="AlphaFoldDB" id="X0ZNR6"/>